<keyword evidence="4" id="KW-1185">Reference proteome</keyword>
<keyword evidence="2" id="KW-0732">Signal</keyword>
<feature type="signal peptide" evidence="2">
    <location>
        <begin position="1"/>
        <end position="21"/>
    </location>
</feature>
<sequence length="179" mass="20053">MKTFLAIAVVLSIAFSLFALNNDISEQSNVDSVRLGKEEQAEYTSANNHSHSGDIDKMSKAKPNSNNIISLSSAYKADKQERKIETETVDRPEQVLTWIDDDQTLEDMDVEMGFEMPTEYDQLMFDSELSAVQQNTKASNELIRSIALSKEEILSISSPELDSLMIEEDLPASSIMDQH</sequence>
<feature type="chain" id="PRO_5020766800" evidence="2">
    <location>
        <begin position="22"/>
        <end position="179"/>
    </location>
</feature>
<evidence type="ECO:0000313" key="3">
    <source>
        <dbReference type="EMBL" id="TKB01481.1"/>
    </source>
</evidence>
<reference evidence="3 4" key="1">
    <citation type="submission" date="2019-04" db="EMBL/GenBank/DDBJ databases">
        <title>Alteromonas portus sp. nov., an alginate lyase-excreting marine bacterium.</title>
        <authorList>
            <person name="Huang H."/>
            <person name="Mo K."/>
            <person name="Bao S."/>
        </authorList>
    </citation>
    <scope>NUCLEOTIDE SEQUENCE [LARGE SCALE GENOMIC DNA]</scope>
    <source>
        <strain evidence="3 4">HB161718</strain>
    </source>
</reference>
<organism evidence="3 4">
    <name type="scientific">Alteromonas portus</name>
    <dbReference type="NCBI Taxonomy" id="2565549"/>
    <lineage>
        <taxon>Bacteria</taxon>
        <taxon>Pseudomonadati</taxon>
        <taxon>Pseudomonadota</taxon>
        <taxon>Gammaproteobacteria</taxon>
        <taxon>Alteromonadales</taxon>
        <taxon>Alteromonadaceae</taxon>
        <taxon>Alteromonas/Salinimonas group</taxon>
        <taxon>Alteromonas</taxon>
    </lineage>
</organism>
<proteinExistence type="predicted"/>
<dbReference type="EMBL" id="SWCO01000010">
    <property type="protein sequence ID" value="TKB01481.1"/>
    <property type="molecule type" value="Genomic_DNA"/>
</dbReference>
<evidence type="ECO:0000256" key="1">
    <source>
        <dbReference type="SAM" id="MobiDB-lite"/>
    </source>
</evidence>
<gene>
    <name evidence="3" type="ORF">E5672_16870</name>
</gene>
<dbReference type="AlphaFoldDB" id="A0A4U0Z6V2"/>
<name>A0A4U0Z6V2_9ALTE</name>
<accession>A0A4U0Z6V2</accession>
<evidence type="ECO:0000313" key="4">
    <source>
        <dbReference type="Proteomes" id="UP000305471"/>
    </source>
</evidence>
<protein>
    <submittedName>
        <fullName evidence="3">Uncharacterized protein</fullName>
    </submittedName>
</protein>
<dbReference type="Proteomes" id="UP000305471">
    <property type="component" value="Unassembled WGS sequence"/>
</dbReference>
<evidence type="ECO:0000256" key="2">
    <source>
        <dbReference type="SAM" id="SignalP"/>
    </source>
</evidence>
<feature type="region of interest" description="Disordered" evidence="1">
    <location>
        <begin position="40"/>
        <end position="64"/>
    </location>
</feature>
<comment type="caution">
    <text evidence="3">The sequence shown here is derived from an EMBL/GenBank/DDBJ whole genome shotgun (WGS) entry which is preliminary data.</text>
</comment>
<dbReference type="RefSeq" id="WP_136783293.1">
    <property type="nucleotide sequence ID" value="NZ_SWCO01000010.1"/>
</dbReference>